<evidence type="ECO:0000259" key="8">
    <source>
        <dbReference type="PROSITE" id="PS50950"/>
    </source>
</evidence>
<dbReference type="InterPro" id="IPR006612">
    <property type="entry name" value="THAP_Znf"/>
</dbReference>
<dbReference type="PANTHER" id="PTHR46600:SF11">
    <property type="entry name" value="THAP DOMAIN-CONTAINING PROTEIN 10"/>
    <property type="match status" value="1"/>
</dbReference>
<evidence type="ECO:0000256" key="6">
    <source>
        <dbReference type="SAM" id="Coils"/>
    </source>
</evidence>
<organism evidence="9">
    <name type="scientific">Culex tarsalis</name>
    <name type="common">Encephalitis mosquito</name>
    <dbReference type="NCBI Taxonomy" id="7177"/>
    <lineage>
        <taxon>Eukaryota</taxon>
        <taxon>Metazoa</taxon>
        <taxon>Ecdysozoa</taxon>
        <taxon>Arthropoda</taxon>
        <taxon>Hexapoda</taxon>
        <taxon>Insecta</taxon>
        <taxon>Pterygota</taxon>
        <taxon>Neoptera</taxon>
        <taxon>Endopterygota</taxon>
        <taxon>Diptera</taxon>
        <taxon>Nematocera</taxon>
        <taxon>Culicoidea</taxon>
        <taxon>Culicidae</taxon>
        <taxon>Culicinae</taxon>
        <taxon>Culicini</taxon>
        <taxon>Culex</taxon>
        <taxon>Culex</taxon>
    </lineage>
</organism>
<name>A0A1Q3G171_CULTA</name>
<evidence type="ECO:0000256" key="7">
    <source>
        <dbReference type="SAM" id="MobiDB-lite"/>
    </source>
</evidence>
<evidence type="ECO:0000256" key="4">
    <source>
        <dbReference type="ARBA" id="ARBA00023125"/>
    </source>
</evidence>
<dbReference type="EMBL" id="GFDL01001498">
    <property type="protein sequence ID" value="JAV33547.1"/>
    <property type="molecule type" value="Transcribed_RNA"/>
</dbReference>
<dbReference type="GO" id="GO:0008270">
    <property type="term" value="F:zinc ion binding"/>
    <property type="evidence" value="ECO:0007669"/>
    <property type="project" value="UniProtKB-KW"/>
</dbReference>
<keyword evidence="2 5" id="KW-0863">Zinc-finger</keyword>
<dbReference type="PROSITE" id="PS50950">
    <property type="entry name" value="ZF_THAP"/>
    <property type="match status" value="1"/>
</dbReference>
<feature type="region of interest" description="Disordered" evidence="7">
    <location>
        <begin position="293"/>
        <end position="317"/>
    </location>
</feature>
<keyword evidence="1" id="KW-0479">Metal-binding</keyword>
<keyword evidence="3" id="KW-0862">Zinc</keyword>
<dbReference type="SMART" id="SM00692">
    <property type="entry name" value="DM3"/>
    <property type="match status" value="1"/>
</dbReference>
<accession>A0A1Q3G171</accession>
<dbReference type="InterPro" id="IPR026516">
    <property type="entry name" value="THAP1/10"/>
</dbReference>
<protein>
    <submittedName>
        <fullName evidence="9">Putative the thap domain is a dna-binding domain protein</fullName>
    </submittedName>
</protein>
<feature type="coiled-coil region" evidence="6">
    <location>
        <begin position="258"/>
        <end position="285"/>
    </location>
</feature>
<dbReference type="SMART" id="SM00980">
    <property type="entry name" value="THAP"/>
    <property type="match status" value="1"/>
</dbReference>
<keyword evidence="4 5" id="KW-0238">DNA-binding</keyword>
<dbReference type="GO" id="GO:0043565">
    <property type="term" value="F:sequence-specific DNA binding"/>
    <property type="evidence" value="ECO:0007669"/>
    <property type="project" value="InterPro"/>
</dbReference>
<proteinExistence type="predicted"/>
<dbReference type="PANTHER" id="PTHR46600">
    <property type="entry name" value="THAP DOMAIN-CONTAINING"/>
    <property type="match status" value="1"/>
</dbReference>
<dbReference type="Pfam" id="PF05485">
    <property type="entry name" value="THAP"/>
    <property type="match status" value="1"/>
</dbReference>
<evidence type="ECO:0000256" key="3">
    <source>
        <dbReference type="ARBA" id="ARBA00022833"/>
    </source>
</evidence>
<dbReference type="AlphaFoldDB" id="A0A1Q3G171"/>
<evidence type="ECO:0000256" key="1">
    <source>
        <dbReference type="ARBA" id="ARBA00022723"/>
    </source>
</evidence>
<sequence length="317" mass="36330">MRSKYCRVSSCYNKRERDGIKFFSFPRDPTLCEQWVIFCCCDQTADVFYAGGVFALQNYAICAEHFEPSACVPPGRLVPGAVPRLKPGRTLPVASTATPAIVREPVLGVVTGDGEEVPTEIVALEEVYVKQEDEKLSTMEFEVVEPLEEEVEQESTQIPNEVLVEMLDPEEIKEEALHEFEEVEPVMLEELPSNEIEIIEIEEEVETKKAQHQSDCIFATGKLSNFEARYNRQIWQNKNTESKIEIEKCKYSQMVEKYQQASKLLAAKRRKKQQLQRKLQEYKRIGPEALLRSMDSANAKSGDDESDSSWDETKAWW</sequence>
<evidence type="ECO:0000313" key="9">
    <source>
        <dbReference type="EMBL" id="JAV33547.1"/>
    </source>
</evidence>
<reference evidence="9" key="1">
    <citation type="submission" date="2017-01" db="EMBL/GenBank/DDBJ databases">
        <title>A deep insight into the sialotranscriptome of adult male and female Cluex tarsalis mosquitoes.</title>
        <authorList>
            <person name="Ribeiro J.M."/>
            <person name="Moreira F."/>
            <person name="Bernard K.A."/>
            <person name="Calvo E."/>
        </authorList>
    </citation>
    <scope>NUCLEOTIDE SEQUENCE</scope>
    <source>
        <strain evidence="9">Kern County</strain>
        <tissue evidence="9">Salivary glands</tissue>
    </source>
</reference>
<evidence type="ECO:0000256" key="5">
    <source>
        <dbReference type="PROSITE-ProRule" id="PRU00309"/>
    </source>
</evidence>
<dbReference type="SUPFAM" id="SSF57716">
    <property type="entry name" value="Glucocorticoid receptor-like (DNA-binding domain)"/>
    <property type="match status" value="1"/>
</dbReference>
<keyword evidence="6" id="KW-0175">Coiled coil</keyword>
<feature type="domain" description="THAP-type" evidence="8">
    <location>
        <begin position="1"/>
        <end position="86"/>
    </location>
</feature>
<evidence type="ECO:0000256" key="2">
    <source>
        <dbReference type="ARBA" id="ARBA00022771"/>
    </source>
</evidence>